<proteinExistence type="predicted"/>
<evidence type="ECO:0000313" key="2">
    <source>
        <dbReference type="Proteomes" id="UP000518605"/>
    </source>
</evidence>
<keyword evidence="2" id="KW-1185">Reference proteome</keyword>
<dbReference type="AlphaFoldDB" id="A0A7W5CDQ9"/>
<dbReference type="EMBL" id="JACHXW010000029">
    <property type="protein sequence ID" value="MBB3155806.1"/>
    <property type="molecule type" value="Genomic_DNA"/>
</dbReference>
<dbReference type="Proteomes" id="UP000518605">
    <property type="component" value="Unassembled WGS sequence"/>
</dbReference>
<sequence length="35" mass="4081">MMFRKLYDHPVTVACDELPIWELYPLLRGGGMAEK</sequence>
<evidence type="ECO:0000313" key="1">
    <source>
        <dbReference type="EMBL" id="MBB3155806.1"/>
    </source>
</evidence>
<gene>
    <name evidence="1" type="ORF">FHS16_005922</name>
</gene>
<accession>A0A7W5CDQ9</accession>
<organism evidence="1 2">
    <name type="scientific">Paenibacillus endophyticus</name>
    <dbReference type="NCBI Taxonomy" id="1294268"/>
    <lineage>
        <taxon>Bacteria</taxon>
        <taxon>Bacillati</taxon>
        <taxon>Bacillota</taxon>
        <taxon>Bacilli</taxon>
        <taxon>Bacillales</taxon>
        <taxon>Paenibacillaceae</taxon>
        <taxon>Paenibacillus</taxon>
    </lineage>
</organism>
<protein>
    <submittedName>
        <fullName evidence="1">Uncharacterized protein</fullName>
    </submittedName>
</protein>
<comment type="caution">
    <text evidence="1">The sequence shown here is derived from an EMBL/GenBank/DDBJ whole genome shotgun (WGS) entry which is preliminary data.</text>
</comment>
<reference evidence="1 2" key="1">
    <citation type="submission" date="2020-08" db="EMBL/GenBank/DDBJ databases">
        <title>Genomic Encyclopedia of Type Strains, Phase III (KMG-III): the genomes of soil and plant-associated and newly described type strains.</title>
        <authorList>
            <person name="Whitman W."/>
        </authorList>
    </citation>
    <scope>NUCLEOTIDE SEQUENCE [LARGE SCALE GENOMIC DNA]</scope>
    <source>
        <strain evidence="1 2">CECT 8234</strain>
    </source>
</reference>
<name>A0A7W5CDQ9_9BACL</name>